<gene>
    <name evidence="2" type="ORF">A4X13_0g5380</name>
</gene>
<evidence type="ECO:0000313" key="2">
    <source>
        <dbReference type="EMBL" id="KAE8249005.1"/>
    </source>
</evidence>
<feature type="compositionally biased region" description="Low complexity" evidence="1">
    <location>
        <begin position="106"/>
        <end position="119"/>
    </location>
</feature>
<reference evidence="2" key="2">
    <citation type="journal article" date="2019" name="IMA Fungus">
        <title>Genome sequencing and comparison of five Tilletia species to identify candidate genes for the detection of regulated species infecting wheat.</title>
        <authorList>
            <person name="Nguyen H.D.T."/>
            <person name="Sultana T."/>
            <person name="Kesanakurti P."/>
            <person name="Hambleton S."/>
        </authorList>
    </citation>
    <scope>NUCLEOTIDE SEQUENCE</scope>
    <source>
        <strain evidence="2">DAOMC 236416</strain>
    </source>
</reference>
<accession>A0A177TUD4</accession>
<feature type="region of interest" description="Disordered" evidence="1">
    <location>
        <begin position="397"/>
        <end position="430"/>
    </location>
</feature>
<comment type="caution">
    <text evidence="2">The sequence shown here is derived from an EMBL/GenBank/DDBJ whole genome shotgun (WGS) entry which is preliminary data.</text>
</comment>
<dbReference type="AlphaFoldDB" id="A0A177TUD4"/>
<feature type="compositionally biased region" description="Low complexity" evidence="1">
    <location>
        <begin position="403"/>
        <end position="415"/>
    </location>
</feature>
<feature type="region of interest" description="Disordered" evidence="1">
    <location>
        <begin position="58"/>
        <end position="158"/>
    </location>
</feature>
<feature type="compositionally biased region" description="Polar residues" evidence="1">
    <location>
        <begin position="416"/>
        <end position="430"/>
    </location>
</feature>
<organism evidence="2 3">
    <name type="scientific">Tilletia indica</name>
    <dbReference type="NCBI Taxonomy" id="43049"/>
    <lineage>
        <taxon>Eukaryota</taxon>
        <taxon>Fungi</taxon>
        <taxon>Dikarya</taxon>
        <taxon>Basidiomycota</taxon>
        <taxon>Ustilaginomycotina</taxon>
        <taxon>Exobasidiomycetes</taxon>
        <taxon>Tilletiales</taxon>
        <taxon>Tilletiaceae</taxon>
        <taxon>Tilletia</taxon>
    </lineage>
</organism>
<feature type="region of interest" description="Disordered" evidence="1">
    <location>
        <begin position="524"/>
        <end position="575"/>
    </location>
</feature>
<feature type="compositionally biased region" description="Polar residues" evidence="1">
    <location>
        <begin position="61"/>
        <end position="70"/>
    </location>
</feature>
<protein>
    <submittedName>
        <fullName evidence="2">Uncharacterized protein</fullName>
    </submittedName>
</protein>
<feature type="region of interest" description="Disordered" evidence="1">
    <location>
        <begin position="193"/>
        <end position="216"/>
    </location>
</feature>
<feature type="compositionally biased region" description="Low complexity" evidence="1">
    <location>
        <begin position="524"/>
        <end position="543"/>
    </location>
</feature>
<feature type="compositionally biased region" description="Polar residues" evidence="1">
    <location>
        <begin position="120"/>
        <end position="134"/>
    </location>
</feature>
<keyword evidence="3" id="KW-1185">Reference proteome</keyword>
<feature type="compositionally biased region" description="Polar residues" evidence="1">
    <location>
        <begin position="196"/>
        <end position="209"/>
    </location>
</feature>
<reference evidence="2" key="1">
    <citation type="submission" date="2016-04" db="EMBL/GenBank/DDBJ databases">
        <authorList>
            <person name="Nguyen H.D."/>
            <person name="Samba Siva P."/>
            <person name="Cullis J."/>
            <person name="Levesque C.A."/>
            <person name="Hambleton S."/>
        </authorList>
    </citation>
    <scope>NUCLEOTIDE SEQUENCE</scope>
    <source>
        <strain evidence="2">DAOMC 236416</strain>
    </source>
</reference>
<sequence>MPADSTQSRTQGRGNQSAPANKASKPSFASIAATAGASANSKTLASPSAIATAATVAGNKSPATNAPHSITTEHVDKKTGGAYKITKYRDNTSVAGGFTKLGCSSGGNSDSKRNNSNRSTPSFTPSGPQSHQRTPSPPSPNGSAKPSNLAARRAAAQSSGVELGSASSLRKPLAPIAINAFPGLLRSELSPASFGSMPQSAGLSPSPANLNAGRRSPYERPIPSPTNVSPHFASAYYVQSAKKGSATYNEDGELEMEEEDEEPVQHLAAANSPFGPPSPMALPANVLPTDPNVEMLRAYQAMLAQPSHSGPTSNTASLASAYLKYLEAQANFNHFVNSTLEQTAATVSSTPMTSSASMPASMPAASLASAAPHLSPEVMAALAQQEQIAAQALKRHPMGLSNPASSPRRPSVSPAQQETSSSPTSLFSNVHQTPASSFRYGNRNGAIGSTVSPTSSMPLPLPFSSAAAGTPISPSTWSSRRSVYGNGGSSILATPFSPFDGPSRYLLSSASTTYTATPSAVSATSSAYSSPLPSPASSTSSLPESDMMRRTESMQSTDSYTSYGSSAASISGGRDVFDSDEKERFAKMAKYGYGGTPNHAAGAASQWVSDADWSSNWRRRGPLDYVEPIGLNSSASSPLGRRASAHNHDQDFDLGLSKLRLGYPHDMLSTNMATSVSMPGAPLSKSIGLPAMLGEGMQSPLKPRNRNGAPPTPTMLDQDFFDGLMRTGYSEDESEQQQQQQQQKASLRASPNMDGSSANNGLLGLSGLQALNPMAHNDLETPLARDVARF</sequence>
<evidence type="ECO:0000256" key="1">
    <source>
        <dbReference type="SAM" id="MobiDB-lite"/>
    </source>
</evidence>
<evidence type="ECO:0000313" key="3">
    <source>
        <dbReference type="Proteomes" id="UP000077521"/>
    </source>
</evidence>
<name>A0A177TUD4_9BASI</name>
<feature type="compositionally biased region" description="Polar residues" evidence="1">
    <location>
        <begin position="1"/>
        <end position="19"/>
    </location>
</feature>
<feature type="region of interest" description="Disordered" evidence="1">
    <location>
        <begin position="1"/>
        <end position="26"/>
    </location>
</feature>
<proteinExistence type="predicted"/>
<dbReference type="Proteomes" id="UP000077521">
    <property type="component" value="Unassembled WGS sequence"/>
</dbReference>
<feature type="region of interest" description="Disordered" evidence="1">
    <location>
        <begin position="730"/>
        <end position="761"/>
    </location>
</feature>
<feature type="compositionally biased region" description="Low complexity" evidence="1">
    <location>
        <begin position="556"/>
        <end position="572"/>
    </location>
</feature>
<dbReference type="EMBL" id="LWDF02000415">
    <property type="protein sequence ID" value="KAE8249005.1"/>
    <property type="molecule type" value="Genomic_DNA"/>
</dbReference>